<dbReference type="Proteomes" id="UP000183190">
    <property type="component" value="Unassembled WGS sequence"/>
</dbReference>
<dbReference type="OrthoDB" id="9826517at2"/>
<gene>
    <name evidence="1" type="ORF">SAMN02910265_00829</name>
</gene>
<name>A0A1H6IHI4_RUMFL</name>
<dbReference type="EMBL" id="FNWV01000002">
    <property type="protein sequence ID" value="SEH46655.1"/>
    <property type="molecule type" value="Genomic_DNA"/>
</dbReference>
<evidence type="ECO:0000313" key="1">
    <source>
        <dbReference type="EMBL" id="SEH46655.1"/>
    </source>
</evidence>
<reference evidence="1 2" key="1">
    <citation type="submission" date="2016-10" db="EMBL/GenBank/DDBJ databases">
        <authorList>
            <person name="de Groot N.N."/>
        </authorList>
    </citation>
    <scope>NUCLEOTIDE SEQUENCE [LARGE SCALE GENOMIC DNA]</scope>
    <source>
        <strain evidence="1 2">YAD2003</strain>
    </source>
</reference>
<proteinExistence type="predicted"/>
<dbReference type="AlphaFoldDB" id="A0A1H6IHI4"/>
<organism evidence="1 2">
    <name type="scientific">Ruminococcus flavefaciens</name>
    <dbReference type="NCBI Taxonomy" id="1265"/>
    <lineage>
        <taxon>Bacteria</taxon>
        <taxon>Bacillati</taxon>
        <taxon>Bacillota</taxon>
        <taxon>Clostridia</taxon>
        <taxon>Eubacteriales</taxon>
        <taxon>Oscillospiraceae</taxon>
        <taxon>Ruminococcus</taxon>
    </lineage>
</organism>
<dbReference type="RefSeq" id="WP_074714619.1">
    <property type="nucleotide sequence ID" value="NZ_FNWV01000002.1"/>
</dbReference>
<sequence length="183" mass="21341">MGYKFETDSKMYEYSTDDILTNLLREDQLTNENVKTIKEHIYSTICSEESKENILGVYALLPKEEVFLSDFKCYDNGETGLTSSGYEKELLQKIPSKQFFVISKSQKNFSEETEYEINSFEVRFEKGKVAQCTNPNSEYLIDENGRVVEETIDETSYGEYFNKILAAYEQKDYTFDVKEIQIP</sequence>
<evidence type="ECO:0000313" key="2">
    <source>
        <dbReference type="Proteomes" id="UP000183190"/>
    </source>
</evidence>
<protein>
    <submittedName>
        <fullName evidence="1">Uncharacterized protein</fullName>
    </submittedName>
</protein>
<accession>A0A1H6IHI4</accession>